<organism evidence="1 2">
    <name type="scientific">Gonapodya prolifera (strain JEL478)</name>
    <name type="common">Monoblepharis prolifera</name>
    <dbReference type="NCBI Taxonomy" id="1344416"/>
    <lineage>
        <taxon>Eukaryota</taxon>
        <taxon>Fungi</taxon>
        <taxon>Fungi incertae sedis</taxon>
        <taxon>Chytridiomycota</taxon>
        <taxon>Chytridiomycota incertae sedis</taxon>
        <taxon>Monoblepharidomycetes</taxon>
        <taxon>Monoblepharidales</taxon>
        <taxon>Gonapodyaceae</taxon>
        <taxon>Gonapodya</taxon>
    </lineage>
</organism>
<dbReference type="Proteomes" id="UP000070544">
    <property type="component" value="Unassembled WGS sequence"/>
</dbReference>
<dbReference type="EMBL" id="KQ965737">
    <property type="protein sequence ID" value="KXS19817.1"/>
    <property type="molecule type" value="Genomic_DNA"/>
</dbReference>
<gene>
    <name evidence="1" type="ORF">M427DRAFT_52671</name>
</gene>
<sequence length="90" mass="10471">MSLMVYYAAFDPKPRSPSVEYRVPTLQHRRHFYTVHWRFINSPPGARTSPRRFRLLFLALVSSVLAPVVFVELDQRARCGLTDLTNPHSE</sequence>
<evidence type="ECO:0000313" key="1">
    <source>
        <dbReference type="EMBL" id="KXS19817.1"/>
    </source>
</evidence>
<name>A0A139ASV6_GONPJ</name>
<protein>
    <submittedName>
        <fullName evidence="1">Uncharacterized protein</fullName>
    </submittedName>
</protein>
<accession>A0A139ASV6</accession>
<keyword evidence="2" id="KW-1185">Reference proteome</keyword>
<dbReference type="AlphaFoldDB" id="A0A139ASV6"/>
<reference evidence="1 2" key="1">
    <citation type="journal article" date="2015" name="Genome Biol. Evol.">
        <title>Phylogenomic analyses indicate that early fungi evolved digesting cell walls of algal ancestors of land plants.</title>
        <authorList>
            <person name="Chang Y."/>
            <person name="Wang S."/>
            <person name="Sekimoto S."/>
            <person name="Aerts A.L."/>
            <person name="Choi C."/>
            <person name="Clum A."/>
            <person name="LaButti K.M."/>
            <person name="Lindquist E.A."/>
            <person name="Yee Ngan C."/>
            <person name="Ohm R.A."/>
            <person name="Salamov A.A."/>
            <person name="Grigoriev I.V."/>
            <person name="Spatafora J.W."/>
            <person name="Berbee M.L."/>
        </authorList>
    </citation>
    <scope>NUCLEOTIDE SEQUENCE [LARGE SCALE GENOMIC DNA]</scope>
    <source>
        <strain evidence="1 2">JEL478</strain>
    </source>
</reference>
<proteinExistence type="predicted"/>
<evidence type="ECO:0000313" key="2">
    <source>
        <dbReference type="Proteomes" id="UP000070544"/>
    </source>
</evidence>